<dbReference type="SUPFAM" id="SSF46955">
    <property type="entry name" value="Putative DNA-binding domain"/>
    <property type="match status" value="1"/>
</dbReference>
<accession>A0A2J0KWM2</accession>
<evidence type="ECO:0000313" key="3">
    <source>
        <dbReference type="Proteomes" id="UP000230052"/>
    </source>
</evidence>
<dbReference type="InterPro" id="IPR010093">
    <property type="entry name" value="SinI_DNA-bd"/>
</dbReference>
<comment type="caution">
    <text evidence="2">The sequence shown here is derived from an EMBL/GenBank/DDBJ whole genome shotgun (WGS) entry which is preliminary data.</text>
</comment>
<dbReference type="InterPro" id="IPR041657">
    <property type="entry name" value="HTH_17"/>
</dbReference>
<dbReference type="NCBIfam" id="TIGR01764">
    <property type="entry name" value="excise"/>
    <property type="match status" value="1"/>
</dbReference>
<reference evidence="2 3" key="1">
    <citation type="submission" date="2017-09" db="EMBL/GenBank/DDBJ databases">
        <title>Depth-based differentiation of microbial function through sediment-hosted aquifers and enrichment of novel symbionts in the deep terrestrial subsurface.</title>
        <authorList>
            <person name="Probst A.J."/>
            <person name="Ladd B."/>
            <person name="Jarett J.K."/>
            <person name="Geller-Mcgrath D.E."/>
            <person name="Sieber C.M."/>
            <person name="Emerson J.B."/>
            <person name="Anantharaman K."/>
            <person name="Thomas B.C."/>
            <person name="Malmstrom R."/>
            <person name="Stieglmeier M."/>
            <person name="Klingl A."/>
            <person name="Woyke T."/>
            <person name="Ryan C.M."/>
            <person name="Banfield J.F."/>
        </authorList>
    </citation>
    <scope>NUCLEOTIDE SEQUENCE [LARGE SCALE GENOMIC DNA]</scope>
    <source>
        <strain evidence="2">CG07_land_8_20_14_0_80_42_15</strain>
    </source>
</reference>
<name>A0A2J0KWM2_9BACT</name>
<dbReference type="GO" id="GO:0003677">
    <property type="term" value="F:DNA binding"/>
    <property type="evidence" value="ECO:0007669"/>
    <property type="project" value="UniProtKB-KW"/>
</dbReference>
<organism evidence="2 3">
    <name type="scientific">Candidatus Aquitaenariimonas noxiae</name>
    <dbReference type="NCBI Taxonomy" id="1974741"/>
    <lineage>
        <taxon>Bacteria</taxon>
        <taxon>Pseudomonadati</taxon>
        <taxon>Candidatus Omnitrophota</taxon>
        <taxon>Candidatus Aquitaenariimonas</taxon>
    </lineage>
</organism>
<keyword evidence="2" id="KW-0238">DNA-binding</keyword>
<protein>
    <submittedName>
        <fullName evidence="2">DNA-binding protein</fullName>
    </submittedName>
</protein>
<proteinExistence type="predicted"/>
<gene>
    <name evidence="2" type="ORF">COS99_01570</name>
</gene>
<dbReference type="EMBL" id="PEWV01000016">
    <property type="protein sequence ID" value="PIU42179.1"/>
    <property type="molecule type" value="Genomic_DNA"/>
</dbReference>
<evidence type="ECO:0000313" key="2">
    <source>
        <dbReference type="EMBL" id="PIU42179.1"/>
    </source>
</evidence>
<dbReference type="InterPro" id="IPR009061">
    <property type="entry name" value="DNA-bd_dom_put_sf"/>
</dbReference>
<feature type="domain" description="Helix-turn-helix" evidence="1">
    <location>
        <begin position="6"/>
        <end position="53"/>
    </location>
</feature>
<dbReference type="AlphaFoldDB" id="A0A2J0KWM2"/>
<sequence>MAKMIMDVNEVAKYLGFSSKKIYRLAETKQIPASRVGRQYRFLKNIIDDWLKDMSISSLNELKISQIQERTINDETEG</sequence>
<dbReference type="Proteomes" id="UP000230052">
    <property type="component" value="Unassembled WGS sequence"/>
</dbReference>
<evidence type="ECO:0000259" key="1">
    <source>
        <dbReference type="Pfam" id="PF12728"/>
    </source>
</evidence>
<dbReference type="Pfam" id="PF12728">
    <property type="entry name" value="HTH_17"/>
    <property type="match status" value="1"/>
</dbReference>